<dbReference type="Proteomes" id="UP000281915">
    <property type="component" value="Unassembled WGS sequence"/>
</dbReference>
<dbReference type="PRINTS" id="PR00368">
    <property type="entry name" value="FADPNR"/>
</dbReference>
<dbReference type="PRINTS" id="PR00469">
    <property type="entry name" value="PNDRDTASEII"/>
</dbReference>
<name>A0A3M8DEG3_9BACL</name>
<dbReference type="AlphaFoldDB" id="A0A3M8DEG3"/>
<keyword evidence="1" id="KW-0560">Oxidoreductase</keyword>
<dbReference type="InterPro" id="IPR050982">
    <property type="entry name" value="Auxin_biosynth/cation_transpt"/>
</dbReference>
<dbReference type="SUPFAM" id="SSF51905">
    <property type="entry name" value="FAD/NAD(P)-binding domain"/>
    <property type="match status" value="2"/>
</dbReference>
<dbReference type="Gene3D" id="3.50.50.60">
    <property type="entry name" value="FAD/NAD(P)-binding domain"/>
    <property type="match status" value="1"/>
</dbReference>
<dbReference type="Pfam" id="PF13738">
    <property type="entry name" value="Pyr_redox_3"/>
    <property type="match status" value="1"/>
</dbReference>
<evidence type="ECO:0000256" key="1">
    <source>
        <dbReference type="ARBA" id="ARBA00023002"/>
    </source>
</evidence>
<dbReference type="GO" id="GO:0004497">
    <property type="term" value="F:monooxygenase activity"/>
    <property type="evidence" value="ECO:0007669"/>
    <property type="project" value="TreeGrafter"/>
</dbReference>
<dbReference type="EMBL" id="RHHT01000002">
    <property type="protein sequence ID" value="RNB86404.1"/>
    <property type="molecule type" value="Genomic_DNA"/>
</dbReference>
<dbReference type="PANTHER" id="PTHR43539">
    <property type="entry name" value="FLAVIN-BINDING MONOOXYGENASE-LIKE PROTEIN (AFU_ORTHOLOGUE AFUA_4G09220)"/>
    <property type="match status" value="1"/>
</dbReference>
<organism evidence="2 3">
    <name type="scientific">Brevibacillus panacihumi</name>
    <dbReference type="NCBI Taxonomy" id="497735"/>
    <lineage>
        <taxon>Bacteria</taxon>
        <taxon>Bacillati</taxon>
        <taxon>Bacillota</taxon>
        <taxon>Bacilli</taxon>
        <taxon>Bacillales</taxon>
        <taxon>Paenibacillaceae</taxon>
        <taxon>Brevibacillus</taxon>
    </lineage>
</organism>
<protein>
    <submittedName>
        <fullName evidence="2">Oxidoreductase</fullName>
    </submittedName>
</protein>
<accession>A0A3M8DEG3</accession>
<evidence type="ECO:0000313" key="3">
    <source>
        <dbReference type="Proteomes" id="UP000281915"/>
    </source>
</evidence>
<sequence length="349" mass="39054">MNEYDVIVVGGGQAGLAMGYYLRQTNRRFLILDSQKRTGDSWRQRYDTLVLFTPRRYSALPGLDFPGEQMQLPTKEETADYLEMYARHFDLPIQHQTTVLRVEKTAGGYTVETADEVLHTRSLVVATGPFQTPFIPALGQQESSDVFSLHTASYRNETQLPPGPVLIVGGGNSGVQIAVELAASRPVYLSMGQDRTFLPATIFGRSIFSYLYAFGLLESPGTSWLGKKWRAKPDPIFGYRKQVRELTKNGQLQVTQRTRSIQNRTATFDDGAKADISAIIWATGFRSNYEWLQIPGVLAADGQPIHERGISPVQDLYFIGLPWQYTRGSALLGGVGDDARYIVDRMENR</sequence>
<dbReference type="GO" id="GO:0050660">
    <property type="term" value="F:flavin adenine dinucleotide binding"/>
    <property type="evidence" value="ECO:0007669"/>
    <property type="project" value="TreeGrafter"/>
</dbReference>
<proteinExistence type="predicted"/>
<reference evidence="2 3" key="1">
    <citation type="submission" date="2018-10" db="EMBL/GenBank/DDBJ databases">
        <title>Phylogenomics of Brevibacillus.</title>
        <authorList>
            <person name="Dunlap C."/>
        </authorList>
    </citation>
    <scope>NUCLEOTIDE SEQUENCE [LARGE SCALE GENOMIC DNA]</scope>
    <source>
        <strain evidence="2 3">JCM 15085</strain>
    </source>
</reference>
<dbReference type="RefSeq" id="WP_122911891.1">
    <property type="nucleotide sequence ID" value="NZ_RHHT01000002.1"/>
</dbReference>
<evidence type="ECO:0000313" key="2">
    <source>
        <dbReference type="EMBL" id="RNB86404.1"/>
    </source>
</evidence>
<dbReference type="InterPro" id="IPR036188">
    <property type="entry name" value="FAD/NAD-bd_sf"/>
</dbReference>
<comment type="caution">
    <text evidence="2">The sequence shown here is derived from an EMBL/GenBank/DDBJ whole genome shotgun (WGS) entry which is preliminary data.</text>
</comment>
<gene>
    <name evidence="2" type="ORF">EDM58_02365</name>
</gene>
<dbReference type="PANTHER" id="PTHR43539:SF78">
    <property type="entry name" value="FLAVIN-CONTAINING MONOOXYGENASE"/>
    <property type="match status" value="1"/>
</dbReference>